<sequence length="83" mass="9732">MRCCIADDLINVIRFILKYPVGYVDQASVFANYAQEMHYCYTYFIVKDLEFVLNGVYHKLNFVVDVLPRAVSSYWNIFGYTLA</sequence>
<evidence type="ECO:0000313" key="1">
    <source>
        <dbReference type="EMBL" id="KAH0871351.1"/>
    </source>
</evidence>
<keyword evidence="2" id="KW-1185">Reference proteome</keyword>
<proteinExistence type="predicted"/>
<comment type="caution">
    <text evidence="1">The sequence shown here is derived from an EMBL/GenBank/DDBJ whole genome shotgun (WGS) entry which is preliminary data.</text>
</comment>
<accession>A0ABQ7YTV5</accession>
<dbReference type="Proteomes" id="UP000824890">
    <property type="component" value="Unassembled WGS sequence"/>
</dbReference>
<dbReference type="EMBL" id="JAGKQM010000017">
    <property type="protein sequence ID" value="KAH0871351.1"/>
    <property type="molecule type" value="Genomic_DNA"/>
</dbReference>
<reference evidence="1 2" key="1">
    <citation type="submission" date="2021-05" db="EMBL/GenBank/DDBJ databases">
        <title>Genome Assembly of Synthetic Allotetraploid Brassica napus Reveals Homoeologous Exchanges between Subgenomes.</title>
        <authorList>
            <person name="Davis J.T."/>
        </authorList>
    </citation>
    <scope>NUCLEOTIDE SEQUENCE [LARGE SCALE GENOMIC DNA]</scope>
    <source>
        <strain evidence="2">cv. Da-Ae</strain>
        <tissue evidence="1">Seedling</tissue>
    </source>
</reference>
<protein>
    <submittedName>
        <fullName evidence="1">Uncharacterized protein</fullName>
    </submittedName>
</protein>
<name>A0ABQ7YTV5_BRANA</name>
<gene>
    <name evidence="1" type="ORF">HID58_078373</name>
</gene>
<organism evidence="1 2">
    <name type="scientific">Brassica napus</name>
    <name type="common">Rape</name>
    <dbReference type="NCBI Taxonomy" id="3708"/>
    <lineage>
        <taxon>Eukaryota</taxon>
        <taxon>Viridiplantae</taxon>
        <taxon>Streptophyta</taxon>
        <taxon>Embryophyta</taxon>
        <taxon>Tracheophyta</taxon>
        <taxon>Spermatophyta</taxon>
        <taxon>Magnoliopsida</taxon>
        <taxon>eudicotyledons</taxon>
        <taxon>Gunneridae</taxon>
        <taxon>Pentapetalae</taxon>
        <taxon>rosids</taxon>
        <taxon>malvids</taxon>
        <taxon>Brassicales</taxon>
        <taxon>Brassicaceae</taxon>
        <taxon>Brassiceae</taxon>
        <taxon>Brassica</taxon>
    </lineage>
</organism>
<evidence type="ECO:0000313" key="2">
    <source>
        <dbReference type="Proteomes" id="UP000824890"/>
    </source>
</evidence>